<dbReference type="PANTHER" id="PTHR12277:SF81">
    <property type="entry name" value="PROTEIN ABHD13"/>
    <property type="match status" value="1"/>
</dbReference>
<dbReference type="InterPro" id="IPR022742">
    <property type="entry name" value="Hydrolase_4"/>
</dbReference>
<dbReference type="SUPFAM" id="SSF53474">
    <property type="entry name" value="alpha/beta-Hydrolases"/>
    <property type="match status" value="1"/>
</dbReference>
<evidence type="ECO:0000256" key="1">
    <source>
        <dbReference type="SAM" id="Phobius"/>
    </source>
</evidence>
<feature type="transmembrane region" description="Helical" evidence="1">
    <location>
        <begin position="12"/>
        <end position="36"/>
    </location>
</feature>
<keyword evidence="1" id="KW-0812">Transmembrane</keyword>
<dbReference type="KEGG" id="abg:Asbog_00393"/>
<accession>A0AAN4R1A0</accession>
<keyword evidence="1" id="KW-0472">Membrane</keyword>
<dbReference type="AlphaFoldDB" id="A0AAN4R1A0"/>
<dbReference type="GO" id="GO:0016787">
    <property type="term" value="F:hydrolase activity"/>
    <property type="evidence" value="ECO:0007669"/>
    <property type="project" value="UniProtKB-KW"/>
</dbReference>
<proteinExistence type="predicted"/>
<gene>
    <name evidence="3" type="ORF">ABO01nite_10650</name>
</gene>
<reference evidence="3 4" key="1">
    <citation type="submission" date="2019-07" db="EMBL/GenBank/DDBJ databases">
        <title>Whole genome shotgun sequence of Asaia bogorensis NBRC 16594.</title>
        <authorList>
            <person name="Hosoyama A."/>
            <person name="Uohara A."/>
            <person name="Ohji S."/>
            <person name="Ichikawa N."/>
        </authorList>
    </citation>
    <scope>NUCLEOTIDE SEQUENCE [LARGE SCALE GENOMIC DNA]</scope>
    <source>
        <strain evidence="3 4">NBRC 16594</strain>
    </source>
</reference>
<dbReference type="Pfam" id="PF12146">
    <property type="entry name" value="Hydrolase_4"/>
    <property type="match status" value="1"/>
</dbReference>
<dbReference type="EMBL" id="BJVS01000002">
    <property type="protein sequence ID" value="GEL53058.1"/>
    <property type="molecule type" value="Genomic_DNA"/>
</dbReference>
<comment type="caution">
    <text evidence="3">The sequence shown here is derived from an EMBL/GenBank/DDBJ whole genome shotgun (WGS) entry which is preliminary data.</text>
</comment>
<dbReference type="PANTHER" id="PTHR12277">
    <property type="entry name" value="ALPHA/BETA HYDROLASE DOMAIN-CONTAINING PROTEIN"/>
    <property type="match status" value="1"/>
</dbReference>
<feature type="domain" description="Serine aminopeptidase S33" evidence="2">
    <location>
        <begin position="86"/>
        <end position="189"/>
    </location>
</feature>
<dbReference type="InterPro" id="IPR029058">
    <property type="entry name" value="AB_hydrolase_fold"/>
</dbReference>
<sequence length="283" mass="30606">MYRRIGSETLELIRYLSLFVGLVILAYLVMGAFLYLRQDSLVFPADTTPLASPDDLIDGARRVTLHTQDGLALSAYYRPPVGQGPVIIYLHGNAGTIASRARRLALMAQGNTGLLAVEYRGYGGNPGKPGEAGLMMDAAAGMAFLRQQGIEPRQIILYGESLGTNVALRTALAFPAAGLVLDAPYTSIVDVAASRYPYMPVRLLLRSRFDTLGRIPALKMPLLVMRTLQDHTVPPAQSLAVFEAAPEPKQIWTTQQGSHSTLIESGGLAVLQRFIGRVCPAEP</sequence>
<keyword evidence="3" id="KW-0378">Hydrolase</keyword>
<evidence type="ECO:0000313" key="3">
    <source>
        <dbReference type="EMBL" id="GEL53058.1"/>
    </source>
</evidence>
<evidence type="ECO:0000259" key="2">
    <source>
        <dbReference type="Pfam" id="PF12146"/>
    </source>
</evidence>
<dbReference type="Gene3D" id="3.40.50.1820">
    <property type="entry name" value="alpha/beta hydrolase"/>
    <property type="match status" value="1"/>
</dbReference>
<dbReference type="Proteomes" id="UP000321287">
    <property type="component" value="Unassembled WGS sequence"/>
</dbReference>
<evidence type="ECO:0000313" key="4">
    <source>
        <dbReference type="Proteomes" id="UP000321287"/>
    </source>
</evidence>
<keyword evidence="4" id="KW-1185">Reference proteome</keyword>
<name>A0AAN4R1A0_9PROT</name>
<organism evidence="3 4">
    <name type="scientific">Asaia bogorensis NBRC 16594</name>
    <dbReference type="NCBI Taxonomy" id="1231624"/>
    <lineage>
        <taxon>Bacteria</taxon>
        <taxon>Pseudomonadati</taxon>
        <taxon>Pseudomonadota</taxon>
        <taxon>Alphaproteobacteria</taxon>
        <taxon>Acetobacterales</taxon>
        <taxon>Acetobacteraceae</taxon>
        <taxon>Asaia</taxon>
    </lineage>
</organism>
<protein>
    <submittedName>
        <fullName evidence="3">Alpha/beta hydrolase</fullName>
    </submittedName>
</protein>
<keyword evidence="1" id="KW-1133">Transmembrane helix</keyword>